<reference evidence="1" key="1">
    <citation type="journal article" date="2020" name="mSystems">
        <title>Genome- and Community-Level Interaction Insights into Carbon Utilization and Element Cycling Functions of Hydrothermarchaeota in Hydrothermal Sediment.</title>
        <authorList>
            <person name="Zhou Z."/>
            <person name="Liu Y."/>
            <person name="Xu W."/>
            <person name="Pan J."/>
            <person name="Luo Z.H."/>
            <person name="Li M."/>
        </authorList>
    </citation>
    <scope>NUCLEOTIDE SEQUENCE [LARGE SCALE GENOMIC DNA]</scope>
    <source>
        <strain evidence="1">SpSt-735</strain>
    </source>
</reference>
<dbReference type="EMBL" id="DTFI01000163">
    <property type="protein sequence ID" value="HGI43972.1"/>
    <property type="molecule type" value="Genomic_DNA"/>
</dbReference>
<organism evidence="1">
    <name type="scientific">Thermofilum pendens</name>
    <dbReference type="NCBI Taxonomy" id="2269"/>
    <lineage>
        <taxon>Archaea</taxon>
        <taxon>Thermoproteota</taxon>
        <taxon>Thermoprotei</taxon>
        <taxon>Thermofilales</taxon>
        <taxon>Thermofilaceae</taxon>
        <taxon>Thermofilum</taxon>
    </lineage>
</organism>
<accession>A0A7C4FFL9</accession>
<evidence type="ECO:0000313" key="1">
    <source>
        <dbReference type="EMBL" id="HGI43972.1"/>
    </source>
</evidence>
<comment type="caution">
    <text evidence="1">The sequence shown here is derived from an EMBL/GenBank/DDBJ whole genome shotgun (WGS) entry which is preliminary data.</text>
</comment>
<name>A0A7C4FFL9_THEPE</name>
<protein>
    <submittedName>
        <fullName evidence="1">Uncharacterized protein</fullName>
    </submittedName>
</protein>
<sequence length="151" mass="17221">MPSWRLHRLHARRLLRELGVERGPGMPIEVFVDLLVDAPEEALRLVRDKLRVGDRLLYLLLFEDKLRPEDPVARHDWGAWRGSWASLQAARRVAELVAGRPGRLLVDLHVSLDYLWRVGDLEAYCRWAERMGVAEEVVGYVLRSFSGGGGA</sequence>
<dbReference type="AlphaFoldDB" id="A0A7C4FFL9"/>
<proteinExistence type="predicted"/>
<gene>
    <name evidence="1" type="ORF">ENV17_06275</name>
</gene>